<dbReference type="SUPFAM" id="SSF53448">
    <property type="entry name" value="Nucleotide-diphospho-sugar transferases"/>
    <property type="match status" value="1"/>
</dbReference>
<dbReference type="EMBL" id="JAPFFF010000007">
    <property type="protein sequence ID" value="KAK8886149.1"/>
    <property type="molecule type" value="Genomic_DNA"/>
</dbReference>
<keyword evidence="2" id="KW-1185">Reference proteome</keyword>
<proteinExistence type="predicted"/>
<organism evidence="1 2">
    <name type="scientific">Tritrichomonas musculus</name>
    <dbReference type="NCBI Taxonomy" id="1915356"/>
    <lineage>
        <taxon>Eukaryota</taxon>
        <taxon>Metamonada</taxon>
        <taxon>Parabasalia</taxon>
        <taxon>Tritrichomonadida</taxon>
        <taxon>Tritrichomonadidae</taxon>
        <taxon>Tritrichomonas</taxon>
    </lineage>
</organism>
<gene>
    <name evidence="1" type="ORF">M9Y10_041609</name>
</gene>
<evidence type="ECO:0008006" key="3">
    <source>
        <dbReference type="Google" id="ProtNLM"/>
    </source>
</evidence>
<dbReference type="Proteomes" id="UP001470230">
    <property type="component" value="Unassembled WGS sequence"/>
</dbReference>
<evidence type="ECO:0000313" key="2">
    <source>
        <dbReference type="Proteomes" id="UP001470230"/>
    </source>
</evidence>
<sequence length="249" mass="29475">MSSNNSRAIFIINPSEFDVNHTLLKAVEDDFGPGKLIYQPTLKVSRNNVPYINNFFESAVYSTPFNILTLINSDILILPGWIDKINQIFEIFGETAFITGYRLNIDVEDYSVLLNRSFKNFDLMKFINSCPQTEYSYRGMDFFTFLNHPDSKFFENIPPFLMGQYEWDNWLVGKMNLLYQTISLGPDFRVVHINHPSFPRKRFNEYSAYNKRLRFMYYAPTSDNKHTKWTFMNRTKIVSEDKKIEMFLK</sequence>
<name>A0ABR2K528_9EUKA</name>
<reference evidence="1 2" key="1">
    <citation type="submission" date="2024-04" db="EMBL/GenBank/DDBJ databases">
        <title>Tritrichomonas musculus Genome.</title>
        <authorList>
            <person name="Alves-Ferreira E."/>
            <person name="Grigg M."/>
            <person name="Lorenzi H."/>
            <person name="Galac M."/>
        </authorList>
    </citation>
    <scope>NUCLEOTIDE SEQUENCE [LARGE SCALE GENOMIC DNA]</scope>
    <source>
        <strain evidence="1 2">EAF2021</strain>
    </source>
</reference>
<evidence type="ECO:0000313" key="1">
    <source>
        <dbReference type="EMBL" id="KAK8886149.1"/>
    </source>
</evidence>
<dbReference type="InterPro" id="IPR029044">
    <property type="entry name" value="Nucleotide-diphossugar_trans"/>
</dbReference>
<accession>A0ABR2K528</accession>
<protein>
    <recommendedName>
        <fullName evidence="3">Glycosyltransferase</fullName>
    </recommendedName>
</protein>
<comment type="caution">
    <text evidence="1">The sequence shown here is derived from an EMBL/GenBank/DDBJ whole genome shotgun (WGS) entry which is preliminary data.</text>
</comment>